<feature type="transmembrane region" description="Helical" evidence="8">
    <location>
        <begin position="470"/>
        <end position="495"/>
    </location>
</feature>
<sequence length="1392" mass="148111">MIGFSAPAVLAVVGGLLVVLVGFIPYLAWSCRRRGRFGAGHAFLVGCAAVYVLALWTYTILPLPDPALVCADPSTPQLRPLQFLRDLASASRGGGSVSAVLMQLVLNVLLFVPLGMLLRHLCCRGFVVTVLLGLAASGLIELTQLTGNWGLYPCAYRLMDVDDLIANTTGTALGFLAAPALRLVPGQEVADPGRPQPVTWLRRVLGMVADVLLVEIGSVLLWILLGSVLLSTGAMSRTEVADAEGIRATLTLLVAAALLVVVPLAGRGATPGQRIVLVRPQAQSGDPPSVGQRLVRAAAGSGGYVLLETVGTLTGLGLLGGAAWVLGVSSLIVATLGDHRGLSGMVARLRVVDGRTPRVEMTDAERWAAMPELRRLWLAVVAGGAVAYLVVLALLDTAGSSPLAAGALLVVLVLVALAQVAFLLLNGLAMTRREGRSLGNLLTLLLGLALVGLTAVTVVVVALAPPPVVVLVGAAWLLVAYLGLLFWSFVLYGLLYARRDPDPGADSVVVLGSGIFGTRVPPLLAARLRRGREVLEAELARGGDAVLVCSGGQGPGEDVPEAVAMSDHLVAAGADPALVRRETASRSTEAPPEPGAAADGGARRPGRGRHQRLPRLPRRDHHPRAGTPGPGRGRPDRAVLPAERGPAGVRRGPGAPAVAPRGGGGPRGGSRRTSRGRVPVTGVPRAPASPARLLPPGAGAGYNSGMATAATLPRARQGSGPARETRHGGAPFVLPVLLAVSILYLELLLRLGTGAPFLGGGLLYLTLFAGVAALVALLVISFLHGWARVVLTGTFLVLVTLLFMAQLVYHDVFGTYFTVFSAVRGGQVAQFTDVIGLAISRNAVLLLLCAVPLLLLALLPKRSPAMSYRFGWFARSVAALLALLLHGVGMVAMSVGSQGHASAYDAYHRSSEPVASVEQLGLLTTTRLDLQRTLLGFEPELAPPPMTLAPRLPADRDEPADQGPPTPAGGSTRAVPEPVAHGENAMDIDFAALGADTDDEVLRSMHDYFGSLTPSAKNDHTGRFEGYNLVFLTAEAFSHYAVDEEVTPTLYRMAEEGYTFTDFYNPVWGVSTSDGEYVATTGLIPKSGVWSMLVSGENSMPFAMGNQLGRLGYTTKAYHDHTFDYYGRDISHPNLGYDYKALGNGLDVTPTWPESDVEMIDITTKEYVHDEPFHAYYMTVSGHLLYNWGGNFIAGKNRDLVQDLPYGEAGKAYMATQIELDRALELLLDRLQQAGVADRTLIVLSADHYPYGLEKKDLDDLAGHEVDERFELHRSSLIIYSPGMEHEVIEEPVASMDIIPTLSNLLGLEFDSRLLMGRDVFSGADPLVVFNDRSFITEKGRYDSRTGEFTPVGGADVPDGYRQSVSEEVDRKFWFSAQILDRDYYRLVVDRR</sequence>
<keyword evidence="14" id="KW-1185">Reference proteome</keyword>
<dbReference type="InterPro" id="IPR010432">
    <property type="entry name" value="RDD"/>
</dbReference>
<evidence type="ECO:0000256" key="8">
    <source>
        <dbReference type="SAM" id="Phobius"/>
    </source>
</evidence>
<accession>A0A345NRS5</accession>
<feature type="compositionally biased region" description="Basic residues" evidence="7">
    <location>
        <begin position="604"/>
        <end position="624"/>
    </location>
</feature>
<dbReference type="PANTHER" id="PTHR47371:SF3">
    <property type="entry name" value="PHOSPHOGLYCEROL TRANSFERASE I"/>
    <property type="match status" value="1"/>
</dbReference>
<organism evidence="13 14">
    <name type="scientific">Ornithinimicrobium avium</name>
    <dbReference type="NCBI Taxonomy" id="2283195"/>
    <lineage>
        <taxon>Bacteria</taxon>
        <taxon>Bacillati</taxon>
        <taxon>Actinomycetota</taxon>
        <taxon>Actinomycetes</taxon>
        <taxon>Micrococcales</taxon>
        <taxon>Ornithinimicrobiaceae</taxon>
        <taxon>Ornithinimicrobium</taxon>
    </lineage>
</organism>
<feature type="transmembrane region" description="Helical" evidence="8">
    <location>
        <begin position="732"/>
        <end position="749"/>
    </location>
</feature>
<dbReference type="Proteomes" id="UP000253790">
    <property type="component" value="Chromosome"/>
</dbReference>
<keyword evidence="3" id="KW-1003">Cell membrane</keyword>
<evidence type="ECO:0008006" key="15">
    <source>
        <dbReference type="Google" id="ProtNLM"/>
    </source>
</evidence>
<feature type="transmembrane region" description="Helical" evidence="8">
    <location>
        <begin position="204"/>
        <end position="225"/>
    </location>
</feature>
<feature type="transmembrane region" description="Helical" evidence="8">
    <location>
        <begin position="6"/>
        <end position="29"/>
    </location>
</feature>
<evidence type="ECO:0000313" key="13">
    <source>
        <dbReference type="EMBL" id="AXH97733.1"/>
    </source>
</evidence>
<evidence type="ECO:0000256" key="6">
    <source>
        <dbReference type="ARBA" id="ARBA00023136"/>
    </source>
</evidence>
<feature type="transmembrane region" description="Helical" evidence="8">
    <location>
        <begin position="872"/>
        <end position="893"/>
    </location>
</feature>
<evidence type="ECO:0000259" key="10">
    <source>
        <dbReference type="Pfam" id="PF02698"/>
    </source>
</evidence>
<dbReference type="CDD" id="cd06259">
    <property type="entry name" value="YdcF-like"/>
    <property type="match status" value="1"/>
</dbReference>
<evidence type="ECO:0000256" key="4">
    <source>
        <dbReference type="ARBA" id="ARBA00022692"/>
    </source>
</evidence>
<dbReference type="CDD" id="cd16015">
    <property type="entry name" value="LTA_synthase"/>
    <property type="match status" value="1"/>
</dbReference>
<feature type="transmembrane region" description="Helical" evidence="8">
    <location>
        <begin position="41"/>
        <end position="61"/>
    </location>
</feature>
<evidence type="ECO:0000256" key="7">
    <source>
        <dbReference type="SAM" id="MobiDB-lite"/>
    </source>
</evidence>
<feature type="domain" description="Sulfatase N-terminal" evidence="9">
    <location>
        <begin position="1043"/>
        <end position="1307"/>
    </location>
</feature>
<feature type="transmembrane region" description="Helical" evidence="8">
    <location>
        <begin position="761"/>
        <end position="783"/>
    </location>
</feature>
<evidence type="ECO:0000313" key="14">
    <source>
        <dbReference type="Proteomes" id="UP000253790"/>
    </source>
</evidence>
<protein>
    <recommendedName>
        <fullName evidence="15">Sulfatase N-terminal domain-containing protein</fullName>
    </recommendedName>
</protein>
<feature type="region of interest" description="Disordered" evidence="7">
    <location>
        <begin position="580"/>
        <end position="700"/>
    </location>
</feature>
<name>A0A345NRS5_9MICO</name>
<evidence type="ECO:0000259" key="12">
    <source>
        <dbReference type="Pfam" id="PF06271"/>
    </source>
</evidence>
<keyword evidence="6 8" id="KW-0472">Membrane</keyword>
<feature type="domain" description="DUF218" evidence="10">
    <location>
        <begin position="506"/>
        <end position="589"/>
    </location>
</feature>
<dbReference type="SUPFAM" id="SSF53649">
    <property type="entry name" value="Alkaline phosphatase-like"/>
    <property type="match status" value="1"/>
</dbReference>
<feature type="transmembrane region" description="Helical" evidence="8">
    <location>
        <begin position="245"/>
        <end position="265"/>
    </location>
</feature>
<dbReference type="Pfam" id="PF04892">
    <property type="entry name" value="VanZ"/>
    <property type="match status" value="1"/>
</dbReference>
<feature type="transmembrane region" description="Helical" evidence="8">
    <location>
        <begin position="125"/>
        <end position="144"/>
    </location>
</feature>
<keyword evidence="4 8" id="KW-0812">Transmembrane</keyword>
<feature type="transmembrane region" description="Helical" evidence="8">
    <location>
        <begin position="376"/>
        <end position="395"/>
    </location>
</feature>
<dbReference type="InterPro" id="IPR006976">
    <property type="entry name" value="VanZ-like"/>
</dbReference>
<dbReference type="OrthoDB" id="5901192at2"/>
<evidence type="ECO:0000259" key="9">
    <source>
        <dbReference type="Pfam" id="PF00884"/>
    </source>
</evidence>
<feature type="transmembrane region" description="Helical" evidence="8">
    <location>
        <begin position="407"/>
        <end position="429"/>
    </location>
</feature>
<gene>
    <name evidence="13" type="ORF">DV701_17895</name>
</gene>
<dbReference type="InterPro" id="IPR017850">
    <property type="entry name" value="Alkaline_phosphatase_core_sf"/>
</dbReference>
<dbReference type="KEGG" id="orn:DV701_17895"/>
<evidence type="ECO:0000259" key="11">
    <source>
        <dbReference type="Pfam" id="PF04892"/>
    </source>
</evidence>
<feature type="compositionally biased region" description="Low complexity" evidence="7">
    <location>
        <begin position="644"/>
        <end position="660"/>
    </location>
</feature>
<keyword evidence="5 8" id="KW-1133">Transmembrane helix</keyword>
<dbReference type="EMBL" id="CP031229">
    <property type="protein sequence ID" value="AXH97733.1"/>
    <property type="molecule type" value="Genomic_DNA"/>
</dbReference>
<dbReference type="Gene3D" id="3.30.1120.170">
    <property type="match status" value="1"/>
</dbReference>
<reference evidence="13 14" key="1">
    <citation type="submission" date="2018-07" db="EMBL/GenBank/DDBJ databases">
        <title>Complete genome sequencing of Ornithinimicrobium sp. AMA3305.</title>
        <authorList>
            <person name="Bae J.-W."/>
        </authorList>
    </citation>
    <scope>NUCLEOTIDE SEQUENCE [LARGE SCALE GENOMIC DNA]</scope>
    <source>
        <strain evidence="13 14">AMA3305</strain>
    </source>
</reference>
<feature type="transmembrane region" description="Helical" evidence="8">
    <location>
        <begin position="790"/>
        <end position="809"/>
    </location>
</feature>
<feature type="transmembrane region" description="Helical" evidence="8">
    <location>
        <begin position="843"/>
        <end position="860"/>
    </location>
</feature>
<feature type="region of interest" description="Disordered" evidence="7">
    <location>
        <begin position="942"/>
        <end position="976"/>
    </location>
</feature>
<feature type="domain" description="VanZ-like" evidence="11">
    <location>
        <begin position="49"/>
        <end position="180"/>
    </location>
</feature>
<evidence type="ECO:0000256" key="3">
    <source>
        <dbReference type="ARBA" id="ARBA00022475"/>
    </source>
</evidence>
<dbReference type="Pfam" id="PF02698">
    <property type="entry name" value="DUF218"/>
    <property type="match status" value="1"/>
</dbReference>
<dbReference type="PANTHER" id="PTHR47371">
    <property type="entry name" value="LIPOTEICHOIC ACID SYNTHASE"/>
    <property type="match status" value="1"/>
</dbReference>
<evidence type="ECO:0000256" key="2">
    <source>
        <dbReference type="ARBA" id="ARBA00004936"/>
    </source>
</evidence>
<evidence type="ECO:0000256" key="1">
    <source>
        <dbReference type="ARBA" id="ARBA00004651"/>
    </source>
</evidence>
<dbReference type="Pfam" id="PF00884">
    <property type="entry name" value="Sulfatase"/>
    <property type="match status" value="1"/>
</dbReference>
<evidence type="ECO:0000256" key="5">
    <source>
        <dbReference type="ARBA" id="ARBA00022989"/>
    </source>
</evidence>
<feature type="transmembrane region" description="Helical" evidence="8">
    <location>
        <begin position="441"/>
        <end position="464"/>
    </location>
</feature>
<dbReference type="InterPro" id="IPR050448">
    <property type="entry name" value="OpgB/LTA_synthase_biosynth"/>
</dbReference>
<dbReference type="InterPro" id="IPR003848">
    <property type="entry name" value="DUF218"/>
</dbReference>
<dbReference type="GO" id="GO:0005886">
    <property type="term" value="C:plasma membrane"/>
    <property type="evidence" value="ECO:0007669"/>
    <property type="project" value="UniProtKB-SubCell"/>
</dbReference>
<proteinExistence type="predicted"/>
<dbReference type="Pfam" id="PF06271">
    <property type="entry name" value="RDD"/>
    <property type="match status" value="1"/>
</dbReference>
<feature type="domain" description="RDD" evidence="12">
    <location>
        <begin position="199"/>
        <end position="325"/>
    </location>
</feature>
<feature type="compositionally biased region" description="Low complexity" evidence="7">
    <location>
        <begin position="676"/>
        <end position="697"/>
    </location>
</feature>
<comment type="pathway">
    <text evidence="2">Cell wall biogenesis; lipoteichoic acid biosynthesis.</text>
</comment>
<comment type="subcellular location">
    <subcellularLocation>
        <location evidence="1">Cell membrane</location>
        <topology evidence="1">Multi-pass membrane protein</topology>
    </subcellularLocation>
</comment>
<dbReference type="Gene3D" id="3.40.720.10">
    <property type="entry name" value="Alkaline Phosphatase, subunit A"/>
    <property type="match status" value="1"/>
</dbReference>
<feature type="transmembrane region" description="Helical" evidence="8">
    <location>
        <begin position="97"/>
        <end position="118"/>
    </location>
</feature>
<dbReference type="InterPro" id="IPR000917">
    <property type="entry name" value="Sulfatase_N"/>
</dbReference>